<evidence type="ECO:0000256" key="1">
    <source>
        <dbReference type="SAM" id="MobiDB-lite"/>
    </source>
</evidence>
<name>A0A1D2AG42_AUXPR</name>
<protein>
    <submittedName>
        <fullName evidence="2">Uncharacterized protein</fullName>
    </submittedName>
</protein>
<reference evidence="2" key="1">
    <citation type="submission" date="2015-08" db="EMBL/GenBank/DDBJ databases">
        <authorList>
            <person name="Babu N.S."/>
            <person name="Beckwith C.J."/>
            <person name="Beseler K.G."/>
            <person name="Brison A."/>
            <person name="Carone J.V."/>
            <person name="Caskin T.P."/>
            <person name="Diamond M."/>
            <person name="Durham M.E."/>
            <person name="Foxe J.M."/>
            <person name="Go M."/>
            <person name="Henderson B.A."/>
            <person name="Jones I.B."/>
            <person name="McGettigan J.A."/>
            <person name="Micheletti S.J."/>
            <person name="Nasrallah M.E."/>
            <person name="Ortiz D."/>
            <person name="Piller C.R."/>
            <person name="Privatt S.R."/>
            <person name="Schneider S.L."/>
            <person name="Sharp S."/>
            <person name="Smith T.C."/>
            <person name="Stanton J.D."/>
            <person name="Ullery H.E."/>
            <person name="Wilson R.J."/>
            <person name="Serrano M.G."/>
            <person name="Buck G."/>
            <person name="Lee V."/>
            <person name="Wang Y."/>
            <person name="Carvalho R."/>
            <person name="Voegtly L."/>
            <person name="Shi R."/>
            <person name="Duckworth R."/>
            <person name="Johnson A."/>
            <person name="Loviza R."/>
            <person name="Walstead R."/>
            <person name="Shah Z."/>
            <person name="Kiflezghi M."/>
            <person name="Wade K."/>
            <person name="Ball S.L."/>
            <person name="Bradley K.W."/>
            <person name="Asai D.J."/>
            <person name="Bowman C.A."/>
            <person name="Russell D.A."/>
            <person name="Pope W.H."/>
            <person name="Jacobs-Sera D."/>
            <person name="Hendrix R.W."/>
            <person name="Hatfull G.F."/>
        </authorList>
    </citation>
    <scope>NUCLEOTIDE SEQUENCE</scope>
</reference>
<organism evidence="2">
    <name type="scientific">Auxenochlorella protothecoides</name>
    <name type="common">Green microalga</name>
    <name type="synonym">Chlorella protothecoides</name>
    <dbReference type="NCBI Taxonomy" id="3075"/>
    <lineage>
        <taxon>Eukaryota</taxon>
        <taxon>Viridiplantae</taxon>
        <taxon>Chlorophyta</taxon>
        <taxon>core chlorophytes</taxon>
        <taxon>Trebouxiophyceae</taxon>
        <taxon>Chlorellales</taxon>
        <taxon>Chlorellaceae</taxon>
        <taxon>Auxenochlorella</taxon>
    </lineage>
</organism>
<proteinExistence type="predicted"/>
<feature type="compositionally biased region" description="Polar residues" evidence="1">
    <location>
        <begin position="152"/>
        <end position="167"/>
    </location>
</feature>
<feature type="region of interest" description="Disordered" evidence="1">
    <location>
        <begin position="303"/>
        <end position="351"/>
    </location>
</feature>
<evidence type="ECO:0000313" key="2">
    <source>
        <dbReference type="EMBL" id="JAT78162.1"/>
    </source>
</evidence>
<dbReference type="EMBL" id="GDKF01000460">
    <property type="protein sequence ID" value="JAT78162.1"/>
    <property type="molecule type" value="Transcribed_RNA"/>
</dbReference>
<feature type="region of interest" description="Disordered" evidence="1">
    <location>
        <begin position="130"/>
        <end position="191"/>
    </location>
</feature>
<sequence length="637" mass="67632">MRCPARSLPLDLQARLHTSAARLAKRARMSGGPPPAASSTPKQEADVAAGGSESSADEADSSSSQSSDSPAPPATQEEQEAVCRVIARSRLAQAHDRLESVCLRLTEELVAGSRLQQPREVLQQEPMLEQPASPRHGASMQAGSTGCGASVQAGSSSRGASVQTGSPGLSVCKVEPGSPPSIFEDRQASPLQDSLQGASQTSLLAVACRFGAGPEGSIDMHAFLDILRRPGMWRGTAPPPRPFLLMLWALRSHGWTARALARLLALLQSPGRLSGAVCCEPLASEAERAALLDAAMHGAWSELPRGPGSVAQASETETEGEASLTPDILQSPGEAMDVDPPQTQTAESGGEPMYVQREAEPECGPGTFASQAASAEAETAAVAADEAPAVSATDAERDACLLSASRALLQTAWAVLDKVLEGAARDEPLRRTFRHFLQPPRPAWGGLPPLPPPFTAFDHTEERGGEVRAAVDPARAHPLAELAGWRDEALTVQWRWQYQRYKDLLRKRARTAHEPRLRVVAHLLHDSARASMRRALAAMPRLPGTPPADLLLLADAVTTFKAPTRATWLRRYAVRAAAAIQRAGGEAAAGEEERLTWRLAQLPPDVAAVFEAGRAAGLRLAVLQRALARYQAAHPPG</sequence>
<dbReference type="AlphaFoldDB" id="A0A1D2AG42"/>
<accession>A0A1D2AG42</accession>
<gene>
    <name evidence="2" type="ORF">g.44122</name>
</gene>
<feature type="region of interest" description="Disordered" evidence="1">
    <location>
        <begin position="19"/>
        <end position="79"/>
    </location>
</feature>